<dbReference type="Proteomes" id="UP000193685">
    <property type="component" value="Unassembled WGS sequence"/>
</dbReference>
<comment type="caution">
    <text evidence="3">The sequence shown here is derived from an EMBL/GenBank/DDBJ whole genome shotgun (WGS) entry which is preliminary data.</text>
</comment>
<dbReference type="OMA" id="WEIPHEI"/>
<proteinExistence type="predicted"/>
<feature type="domain" description="vWA found in TerF C terminus" evidence="2">
    <location>
        <begin position="236"/>
        <end position="417"/>
    </location>
</feature>
<evidence type="ECO:0000259" key="2">
    <source>
        <dbReference type="Pfam" id="PF10138"/>
    </source>
</evidence>
<dbReference type="PANTHER" id="PTHR34706">
    <property type="entry name" value="SLR1338 PROTEIN"/>
    <property type="match status" value="1"/>
</dbReference>
<dbReference type="InterPro" id="IPR019303">
    <property type="entry name" value="vWA_TerF_C"/>
</dbReference>
<dbReference type="AlphaFoldDB" id="A0A1Y2FAB5"/>
<dbReference type="PANTHER" id="PTHR34706:SF2">
    <property type="entry name" value="RFEF"/>
    <property type="match status" value="1"/>
</dbReference>
<dbReference type="SUPFAM" id="SSF53300">
    <property type="entry name" value="vWA-like"/>
    <property type="match status" value="1"/>
</dbReference>
<dbReference type="InterPro" id="IPR036465">
    <property type="entry name" value="vWFA_dom_sf"/>
</dbReference>
<evidence type="ECO:0000256" key="1">
    <source>
        <dbReference type="SAM" id="MobiDB-lite"/>
    </source>
</evidence>
<organism evidence="3 4">
    <name type="scientific">Protomyces lactucae-debilis</name>
    <dbReference type="NCBI Taxonomy" id="2754530"/>
    <lineage>
        <taxon>Eukaryota</taxon>
        <taxon>Fungi</taxon>
        <taxon>Dikarya</taxon>
        <taxon>Ascomycota</taxon>
        <taxon>Taphrinomycotina</taxon>
        <taxon>Taphrinomycetes</taxon>
        <taxon>Taphrinales</taxon>
        <taxon>Protomycetaceae</taxon>
        <taxon>Protomyces</taxon>
    </lineage>
</organism>
<feature type="region of interest" description="Disordered" evidence="1">
    <location>
        <begin position="1"/>
        <end position="176"/>
    </location>
</feature>
<keyword evidence="4" id="KW-1185">Reference proteome</keyword>
<name>A0A1Y2FAB5_PROLT</name>
<dbReference type="STRING" id="56484.A0A1Y2FAB5"/>
<dbReference type="RefSeq" id="XP_040724505.1">
    <property type="nucleotide sequence ID" value="XM_040867869.1"/>
</dbReference>
<feature type="compositionally biased region" description="Low complexity" evidence="1">
    <location>
        <begin position="153"/>
        <end position="164"/>
    </location>
</feature>
<protein>
    <recommendedName>
        <fullName evidence="2">vWA found in TerF C terminus domain-containing protein</fullName>
    </recommendedName>
</protein>
<sequence>MGLANKIQSAGGAAPPAPGGFGGQAPPPQAGGRPPYPVAGGQPPQQAQGYPPQANQANRPQGYAANQPSANPFAAGDRQQPQQQGQYGQPPQQGQYGQPPQQQGQYGQQPPHGQPQQGQYGQPQQQQQQHGQYGQQPPQQQGQYGQQPGGYGQQPPQQSFGAPAGAPPGGGAGGSMIRENLQRIIRENQLESFYQGPRFEQVVQRVERIDFRKLGAEWEIPHEIATDLAALALYDIVLYCDDSGSMRAEENGERIDDLKLILERAAGVSTLFDDDGISVRFMNSQCEGNGIRSAQEAQQLLQQVRFSGITPLATSLDRKVLQPMVIGPARNRQLQKPVLVLVITDGEPVGEPKDLIRQVIVGSTNQAAQMGLPGAVRFQFCQVGKDMKAQRFLGELDSDPVVGSKIDAISYFEMEQEEMARKGVNLTVGLYLVKLLVGAIDKSYDEQDEA</sequence>
<feature type="compositionally biased region" description="Low complexity" evidence="1">
    <location>
        <begin position="38"/>
        <end position="58"/>
    </location>
</feature>
<reference evidence="3 4" key="1">
    <citation type="submission" date="2016-07" db="EMBL/GenBank/DDBJ databases">
        <title>Pervasive Adenine N6-methylation of Active Genes in Fungi.</title>
        <authorList>
            <consortium name="DOE Joint Genome Institute"/>
            <person name="Mondo S.J."/>
            <person name="Dannebaum R.O."/>
            <person name="Kuo R.C."/>
            <person name="Labutti K."/>
            <person name="Haridas S."/>
            <person name="Kuo A."/>
            <person name="Salamov A."/>
            <person name="Ahrendt S.R."/>
            <person name="Lipzen A."/>
            <person name="Sullivan W."/>
            <person name="Andreopoulos W.B."/>
            <person name="Clum A."/>
            <person name="Lindquist E."/>
            <person name="Daum C."/>
            <person name="Ramamoorthy G.K."/>
            <person name="Gryganskyi A."/>
            <person name="Culley D."/>
            <person name="Magnuson J.K."/>
            <person name="James T.Y."/>
            <person name="O'Malley M.A."/>
            <person name="Stajich J.E."/>
            <person name="Spatafora J.W."/>
            <person name="Visel A."/>
            <person name="Grigoriev I.V."/>
        </authorList>
    </citation>
    <scope>NUCLEOTIDE SEQUENCE [LARGE SCALE GENOMIC DNA]</scope>
    <source>
        <strain evidence="3 4">12-1054</strain>
    </source>
</reference>
<dbReference type="EMBL" id="MCFI01000012">
    <property type="protein sequence ID" value="ORY80860.1"/>
    <property type="molecule type" value="Genomic_DNA"/>
</dbReference>
<dbReference type="OrthoDB" id="2142040at2759"/>
<evidence type="ECO:0000313" key="3">
    <source>
        <dbReference type="EMBL" id="ORY80860.1"/>
    </source>
</evidence>
<gene>
    <name evidence="3" type="ORF">BCR37DRAFT_348743</name>
</gene>
<accession>A0A1Y2FAB5</accession>
<dbReference type="Gene3D" id="3.40.50.410">
    <property type="entry name" value="von Willebrand factor, type A domain"/>
    <property type="match status" value="1"/>
</dbReference>
<evidence type="ECO:0000313" key="4">
    <source>
        <dbReference type="Proteomes" id="UP000193685"/>
    </source>
</evidence>
<feature type="compositionally biased region" description="Pro residues" evidence="1">
    <location>
        <begin position="25"/>
        <end position="37"/>
    </location>
</feature>
<feature type="compositionally biased region" description="Low complexity" evidence="1">
    <location>
        <begin position="79"/>
        <end position="146"/>
    </location>
</feature>
<dbReference type="GeneID" id="63784468"/>
<dbReference type="Pfam" id="PF10138">
    <property type="entry name" value="vWA-TerF-like"/>
    <property type="match status" value="1"/>
</dbReference>